<dbReference type="RefSeq" id="WP_042084318.1">
    <property type="nucleotide sequence ID" value="NZ_BKCN01000002.1"/>
</dbReference>
<evidence type="ECO:0000313" key="8">
    <source>
        <dbReference type="EMBL" id="GER02986.1"/>
    </source>
</evidence>
<dbReference type="Gene3D" id="3.30.70.1070">
    <property type="entry name" value="Sporulation related repeat"/>
    <property type="match status" value="1"/>
</dbReference>
<dbReference type="InterPro" id="IPR009009">
    <property type="entry name" value="RlpA-like_DPBB"/>
</dbReference>
<dbReference type="GO" id="GO:0008932">
    <property type="term" value="F:lytic endotransglycosylase activity"/>
    <property type="evidence" value="ECO:0007669"/>
    <property type="project" value="UniProtKB-UniRule"/>
</dbReference>
<sequence>MILKTMTVKQILPALCLLVLAACSSGSGSYGPGSAPPQSTEQKVGRPYQIGGIWYYPAIDHDYDRVGVASWYGPNFHGKPTANGEVFDMNKVSAAHPTLPLPSMARVTNLENGRAISVRINDRGPFARDRIIDMSRRAAQLLGFQDQGTTRVRVQVVRPDGSLADGGKRSATPRQVAADTVVPGPFFIQIGSFADRSNADRVFRSLNDLKSVIIQAADTNEGQVFRVRIGPFGNERDARRILDRVFDRGYHDARIFTDRLG</sequence>
<dbReference type="Pfam" id="PF05036">
    <property type="entry name" value="SPOR"/>
    <property type="match status" value="1"/>
</dbReference>
<accession>A0A5A7N7K0</accession>
<evidence type="ECO:0000256" key="5">
    <source>
        <dbReference type="RuleBase" id="RU003495"/>
    </source>
</evidence>
<dbReference type="SUPFAM" id="SSF50685">
    <property type="entry name" value="Barwin-like endoglucanases"/>
    <property type="match status" value="1"/>
</dbReference>
<protein>
    <recommendedName>
        <fullName evidence="4">Endolytic peptidoglycan transglycosylase RlpA</fullName>
        <ecNumber evidence="4">4.2.2.-</ecNumber>
    </recommendedName>
</protein>
<keyword evidence="1 6" id="KW-0732">Signal</keyword>
<keyword evidence="9" id="KW-1185">Reference proteome</keyword>
<feature type="domain" description="SPOR" evidence="7">
    <location>
        <begin position="180"/>
        <end position="258"/>
    </location>
</feature>
<gene>
    <name evidence="4" type="primary">rlpA</name>
    <name evidence="8" type="ORF">JCM17846_06680</name>
</gene>
<dbReference type="InterPro" id="IPR036908">
    <property type="entry name" value="RlpA-like_sf"/>
</dbReference>
<dbReference type="GO" id="GO:0042834">
    <property type="term" value="F:peptidoglycan binding"/>
    <property type="evidence" value="ECO:0007669"/>
    <property type="project" value="InterPro"/>
</dbReference>
<keyword evidence="4" id="KW-0564">Palmitate</keyword>
<dbReference type="GO" id="GO:0000270">
    <property type="term" value="P:peptidoglycan metabolic process"/>
    <property type="evidence" value="ECO:0007669"/>
    <property type="project" value="UniProtKB-UniRule"/>
</dbReference>
<keyword evidence="3 4" id="KW-0961">Cell wall biogenesis/degradation</keyword>
<comment type="subcellular location">
    <subcellularLocation>
        <location evidence="4">Cell membrane</location>
        <topology evidence="4">Lipid-anchor</topology>
    </subcellularLocation>
</comment>
<keyword evidence="2 4" id="KW-0456">Lyase</keyword>
<proteinExistence type="inferred from homology"/>
<dbReference type="InterPro" id="IPR036680">
    <property type="entry name" value="SPOR-like_sf"/>
</dbReference>
<dbReference type="NCBIfam" id="TIGR00413">
    <property type="entry name" value="rlpA"/>
    <property type="match status" value="1"/>
</dbReference>
<evidence type="ECO:0000256" key="1">
    <source>
        <dbReference type="ARBA" id="ARBA00022729"/>
    </source>
</evidence>
<dbReference type="EMBL" id="BKCN01000002">
    <property type="protein sequence ID" value="GER02986.1"/>
    <property type="molecule type" value="Genomic_DNA"/>
</dbReference>
<dbReference type="PANTHER" id="PTHR34183:SF1">
    <property type="entry name" value="ENDOLYTIC PEPTIDOGLYCAN TRANSGLYCOSYLASE RLPA"/>
    <property type="match status" value="1"/>
</dbReference>
<feature type="chain" id="PRO_5023432633" description="Endolytic peptidoglycan transglycosylase RlpA" evidence="6">
    <location>
        <begin position="30"/>
        <end position="261"/>
    </location>
</feature>
<dbReference type="AlphaFoldDB" id="A0A5A7N7K0"/>
<dbReference type="EC" id="4.2.2.-" evidence="4"/>
<evidence type="ECO:0000256" key="2">
    <source>
        <dbReference type="ARBA" id="ARBA00023239"/>
    </source>
</evidence>
<evidence type="ECO:0000256" key="3">
    <source>
        <dbReference type="ARBA" id="ARBA00023316"/>
    </source>
</evidence>
<dbReference type="InterPro" id="IPR007730">
    <property type="entry name" value="SPOR-like_dom"/>
</dbReference>
<keyword evidence="4" id="KW-0449">Lipoprotein</keyword>
<dbReference type="Gene3D" id="2.40.40.10">
    <property type="entry name" value="RlpA-like domain"/>
    <property type="match status" value="1"/>
</dbReference>
<dbReference type="GO" id="GO:0071555">
    <property type="term" value="P:cell wall organization"/>
    <property type="evidence" value="ECO:0007669"/>
    <property type="project" value="UniProtKB-KW"/>
</dbReference>
<organism evidence="8 9">
    <name type="scientific">Iodidimonas nitroreducens</name>
    <dbReference type="NCBI Taxonomy" id="1236968"/>
    <lineage>
        <taxon>Bacteria</taxon>
        <taxon>Pseudomonadati</taxon>
        <taxon>Pseudomonadota</taxon>
        <taxon>Alphaproteobacteria</taxon>
        <taxon>Iodidimonadales</taxon>
        <taxon>Iodidimonadaceae</taxon>
        <taxon>Iodidimonas</taxon>
    </lineage>
</organism>
<dbReference type="InterPro" id="IPR012997">
    <property type="entry name" value="RplA"/>
</dbReference>
<keyword evidence="4" id="KW-0472">Membrane</keyword>
<dbReference type="GO" id="GO:0005886">
    <property type="term" value="C:plasma membrane"/>
    <property type="evidence" value="ECO:0007669"/>
    <property type="project" value="UniProtKB-SubCell"/>
</dbReference>
<dbReference type="PROSITE" id="PS51257">
    <property type="entry name" value="PROKAR_LIPOPROTEIN"/>
    <property type="match status" value="1"/>
</dbReference>
<evidence type="ECO:0000256" key="4">
    <source>
        <dbReference type="HAMAP-Rule" id="MF_02071"/>
    </source>
</evidence>
<dbReference type="SUPFAM" id="SSF110997">
    <property type="entry name" value="Sporulation related repeat"/>
    <property type="match status" value="1"/>
</dbReference>
<reference evidence="8 9" key="1">
    <citation type="submission" date="2019-09" db="EMBL/GenBank/DDBJ databases">
        <title>NBRP : Genome information of microbial organism related human and environment.</title>
        <authorList>
            <person name="Hattori M."/>
            <person name="Oshima K."/>
            <person name="Inaba H."/>
            <person name="Suda W."/>
            <person name="Sakamoto M."/>
            <person name="Iino T."/>
            <person name="Kitahara M."/>
            <person name="Oshida Y."/>
            <person name="Iida T."/>
            <person name="Kudo T."/>
            <person name="Itoh T."/>
            <person name="Ohkuma M."/>
        </authorList>
    </citation>
    <scope>NUCLEOTIDE SEQUENCE [LARGE SCALE GENOMIC DNA]</scope>
    <source>
        <strain evidence="8 9">Q-1</strain>
    </source>
</reference>
<dbReference type="InterPro" id="IPR034718">
    <property type="entry name" value="RlpA"/>
</dbReference>
<dbReference type="HAMAP" id="MF_02071">
    <property type="entry name" value="RlpA"/>
    <property type="match status" value="1"/>
</dbReference>
<evidence type="ECO:0000256" key="6">
    <source>
        <dbReference type="SAM" id="SignalP"/>
    </source>
</evidence>
<keyword evidence="4" id="KW-1003">Cell membrane</keyword>
<dbReference type="Proteomes" id="UP000324996">
    <property type="component" value="Unassembled WGS sequence"/>
</dbReference>
<dbReference type="Pfam" id="PF03330">
    <property type="entry name" value="DPBB_1"/>
    <property type="match status" value="1"/>
</dbReference>
<comment type="function">
    <text evidence="4">Lytic transglycosylase with a strong preference for naked glycan strands that lack stem peptides.</text>
</comment>
<name>A0A5A7N7K0_9PROT</name>
<dbReference type="PANTHER" id="PTHR34183">
    <property type="entry name" value="ENDOLYTIC PEPTIDOGLYCAN TRANSGLYCOSYLASE RLPA"/>
    <property type="match status" value="1"/>
</dbReference>
<comment type="similarity">
    <text evidence="4 5">Belongs to the RlpA family.</text>
</comment>
<evidence type="ECO:0000259" key="7">
    <source>
        <dbReference type="PROSITE" id="PS51724"/>
    </source>
</evidence>
<evidence type="ECO:0000313" key="9">
    <source>
        <dbReference type="Proteomes" id="UP000324996"/>
    </source>
</evidence>
<feature type="signal peptide" evidence="6">
    <location>
        <begin position="1"/>
        <end position="29"/>
    </location>
</feature>
<comment type="caution">
    <text evidence="8">The sequence shown here is derived from an EMBL/GenBank/DDBJ whole genome shotgun (WGS) entry which is preliminary data.</text>
</comment>
<dbReference type="PROSITE" id="PS51724">
    <property type="entry name" value="SPOR"/>
    <property type="match status" value="1"/>
</dbReference>
<dbReference type="CDD" id="cd22268">
    <property type="entry name" value="DPBB_RlpA-like"/>
    <property type="match status" value="1"/>
</dbReference>